<dbReference type="PROSITE" id="PS01081">
    <property type="entry name" value="HTH_TETR_1"/>
    <property type="match status" value="1"/>
</dbReference>
<keyword evidence="1" id="KW-0805">Transcription regulation</keyword>
<dbReference type="Gene3D" id="1.10.357.10">
    <property type="entry name" value="Tetracycline Repressor, domain 2"/>
    <property type="match status" value="1"/>
</dbReference>
<evidence type="ECO:0000313" key="6">
    <source>
        <dbReference type="EMBL" id="QCF26867.1"/>
    </source>
</evidence>
<reference evidence="6 7" key="1">
    <citation type="submission" date="2018-07" db="EMBL/GenBank/DDBJ databases">
        <title>Marsedoiliclastica nanhaica gen. nov. sp. nov., a novel marine hydrocarbonoclastic bacterium isolated from an in-situ enriched hydrocarbon-degrading consortium in deep-sea sediment.</title>
        <authorList>
            <person name="Dong C."/>
            <person name="Ma T."/>
            <person name="Liu R."/>
            <person name="Shao Z."/>
        </authorList>
    </citation>
    <scope>NUCLEOTIDE SEQUENCE [LARGE SCALE GENOMIC DNA]</scope>
    <source>
        <strain evidence="7">soil36-7</strain>
    </source>
</reference>
<name>A0A4P7XLM6_9ALTE</name>
<keyword evidence="7" id="KW-1185">Reference proteome</keyword>
<dbReference type="InterPro" id="IPR009057">
    <property type="entry name" value="Homeodomain-like_sf"/>
</dbReference>
<organism evidence="6 7">
    <name type="scientific">Hydrocarboniclastica marina</name>
    <dbReference type="NCBI Taxonomy" id="2259620"/>
    <lineage>
        <taxon>Bacteria</taxon>
        <taxon>Pseudomonadati</taxon>
        <taxon>Pseudomonadota</taxon>
        <taxon>Gammaproteobacteria</taxon>
        <taxon>Alteromonadales</taxon>
        <taxon>Alteromonadaceae</taxon>
        <taxon>Hydrocarboniclastica</taxon>
    </lineage>
</organism>
<dbReference type="Pfam" id="PF13305">
    <property type="entry name" value="TetR_C_33"/>
    <property type="match status" value="1"/>
</dbReference>
<gene>
    <name evidence="6" type="ORF">soil367_13500</name>
</gene>
<feature type="domain" description="HTH tetR-type" evidence="5">
    <location>
        <begin position="12"/>
        <end position="72"/>
    </location>
</feature>
<feature type="DNA-binding region" description="H-T-H motif" evidence="4">
    <location>
        <begin position="35"/>
        <end position="54"/>
    </location>
</feature>
<evidence type="ECO:0000256" key="1">
    <source>
        <dbReference type="ARBA" id="ARBA00023015"/>
    </source>
</evidence>
<protein>
    <submittedName>
        <fullName evidence="6">TetR/AcrR family transcriptional regulator</fullName>
    </submittedName>
</protein>
<dbReference type="OrthoDB" id="270177at2"/>
<dbReference type="PANTHER" id="PTHR30055">
    <property type="entry name" value="HTH-TYPE TRANSCRIPTIONAL REGULATOR RUTR"/>
    <property type="match status" value="1"/>
</dbReference>
<dbReference type="InterPro" id="IPR001647">
    <property type="entry name" value="HTH_TetR"/>
</dbReference>
<evidence type="ECO:0000256" key="2">
    <source>
        <dbReference type="ARBA" id="ARBA00023125"/>
    </source>
</evidence>
<evidence type="ECO:0000259" key="5">
    <source>
        <dbReference type="PROSITE" id="PS50977"/>
    </source>
</evidence>
<dbReference type="PRINTS" id="PR00455">
    <property type="entry name" value="HTHTETR"/>
</dbReference>
<dbReference type="InterPro" id="IPR050109">
    <property type="entry name" value="HTH-type_TetR-like_transc_reg"/>
</dbReference>
<sequence length="215" mass="24241">MSLQQRRERERQDRRESILDAAERTFFEKGYERTSMDEIAKAAQLSRALLYVYFKDKSAILRSITLRAGEELRRRFQAAVATEATGIGQIAAIGQAYYQFSQQKPDYFDVLTHAASLSIDNADELGQAQRECEFRTMEVLVAALTTGLEDNTLSGRRIVEPLETALYLWGALHGVIMLSKQQGRGSHTAAAVRPEKLVAHTMQMLMLSLQEPRGN</sequence>
<dbReference type="RefSeq" id="WP_136549573.1">
    <property type="nucleotide sequence ID" value="NZ_CP031093.1"/>
</dbReference>
<dbReference type="KEGG" id="hmi:soil367_13500"/>
<dbReference type="PROSITE" id="PS50977">
    <property type="entry name" value="HTH_TETR_2"/>
    <property type="match status" value="1"/>
</dbReference>
<accession>A0A4P7XLM6</accession>
<dbReference type="GO" id="GO:0003700">
    <property type="term" value="F:DNA-binding transcription factor activity"/>
    <property type="evidence" value="ECO:0007669"/>
    <property type="project" value="TreeGrafter"/>
</dbReference>
<evidence type="ECO:0000256" key="3">
    <source>
        <dbReference type="ARBA" id="ARBA00023163"/>
    </source>
</evidence>
<dbReference type="InterPro" id="IPR025996">
    <property type="entry name" value="MT1864/Rv1816-like_C"/>
</dbReference>
<dbReference type="InterPro" id="IPR036271">
    <property type="entry name" value="Tet_transcr_reg_TetR-rel_C_sf"/>
</dbReference>
<dbReference type="SUPFAM" id="SSF46689">
    <property type="entry name" value="Homeodomain-like"/>
    <property type="match status" value="1"/>
</dbReference>
<proteinExistence type="predicted"/>
<dbReference type="SUPFAM" id="SSF48498">
    <property type="entry name" value="Tetracyclin repressor-like, C-terminal domain"/>
    <property type="match status" value="1"/>
</dbReference>
<dbReference type="EMBL" id="CP031093">
    <property type="protein sequence ID" value="QCF26867.1"/>
    <property type="molecule type" value="Genomic_DNA"/>
</dbReference>
<dbReference type="Pfam" id="PF00440">
    <property type="entry name" value="TetR_N"/>
    <property type="match status" value="1"/>
</dbReference>
<dbReference type="Gene3D" id="1.10.10.60">
    <property type="entry name" value="Homeodomain-like"/>
    <property type="match status" value="1"/>
</dbReference>
<evidence type="ECO:0000313" key="7">
    <source>
        <dbReference type="Proteomes" id="UP000298049"/>
    </source>
</evidence>
<dbReference type="InterPro" id="IPR023772">
    <property type="entry name" value="DNA-bd_HTH_TetR-type_CS"/>
</dbReference>
<keyword evidence="2 4" id="KW-0238">DNA-binding</keyword>
<evidence type="ECO:0000256" key="4">
    <source>
        <dbReference type="PROSITE-ProRule" id="PRU00335"/>
    </source>
</evidence>
<dbReference type="AlphaFoldDB" id="A0A4P7XLM6"/>
<dbReference type="GO" id="GO:0000976">
    <property type="term" value="F:transcription cis-regulatory region binding"/>
    <property type="evidence" value="ECO:0007669"/>
    <property type="project" value="TreeGrafter"/>
</dbReference>
<dbReference type="Proteomes" id="UP000298049">
    <property type="component" value="Chromosome"/>
</dbReference>
<dbReference type="PANTHER" id="PTHR30055:SF234">
    <property type="entry name" value="HTH-TYPE TRANSCRIPTIONAL REGULATOR BETI"/>
    <property type="match status" value="1"/>
</dbReference>
<keyword evidence="3" id="KW-0804">Transcription</keyword>
<dbReference type="FunFam" id="1.10.10.60:FF:000141">
    <property type="entry name" value="TetR family transcriptional regulator"/>
    <property type="match status" value="1"/>
</dbReference>